<comment type="caution">
    <text evidence="2">The sequence shown here is derived from an EMBL/GenBank/DDBJ whole genome shotgun (WGS) entry which is preliminary data.</text>
</comment>
<feature type="compositionally biased region" description="Gly residues" evidence="1">
    <location>
        <begin position="32"/>
        <end position="46"/>
    </location>
</feature>
<sequence length="101" mass="9750">MTTALAWNLPALAQTGTTGNSQTPPPASAGTPQGGGLAPQGSGTGLGVNPARPAPGSVNSNGLPADLTPAMPPASQPRTAPSMRPGQGPGTTPNPPPTQRP</sequence>
<organism evidence="2 3">
    <name type="scientific">Ottowia thiooxydans</name>
    <dbReference type="NCBI Taxonomy" id="219182"/>
    <lineage>
        <taxon>Bacteria</taxon>
        <taxon>Pseudomonadati</taxon>
        <taxon>Pseudomonadota</taxon>
        <taxon>Betaproteobacteria</taxon>
        <taxon>Burkholderiales</taxon>
        <taxon>Comamonadaceae</taxon>
        <taxon>Ottowia</taxon>
    </lineage>
</organism>
<feature type="region of interest" description="Disordered" evidence="1">
    <location>
        <begin position="1"/>
        <end position="101"/>
    </location>
</feature>
<gene>
    <name evidence="2" type="ORF">ABIE13_002472</name>
</gene>
<dbReference type="Proteomes" id="UP001549320">
    <property type="component" value="Unassembled WGS sequence"/>
</dbReference>
<protein>
    <submittedName>
        <fullName evidence="2">Uncharacterized protein</fullName>
    </submittedName>
</protein>
<evidence type="ECO:0000256" key="1">
    <source>
        <dbReference type="SAM" id="MobiDB-lite"/>
    </source>
</evidence>
<dbReference type="EMBL" id="JBEPSH010000004">
    <property type="protein sequence ID" value="MET4577361.1"/>
    <property type="molecule type" value="Genomic_DNA"/>
</dbReference>
<dbReference type="RefSeq" id="WP_354443660.1">
    <property type="nucleotide sequence ID" value="NZ_JBEPSH010000004.1"/>
</dbReference>
<evidence type="ECO:0000313" key="2">
    <source>
        <dbReference type="EMBL" id="MET4577361.1"/>
    </source>
</evidence>
<evidence type="ECO:0000313" key="3">
    <source>
        <dbReference type="Proteomes" id="UP001549320"/>
    </source>
</evidence>
<name>A0ABV2Q8I7_9BURK</name>
<feature type="compositionally biased region" description="Pro residues" evidence="1">
    <location>
        <begin position="92"/>
        <end position="101"/>
    </location>
</feature>
<accession>A0ABV2Q8I7</accession>
<proteinExistence type="predicted"/>
<reference evidence="2 3" key="1">
    <citation type="submission" date="2024-06" db="EMBL/GenBank/DDBJ databases">
        <title>Sorghum-associated microbial communities from plants grown in Nebraska, USA.</title>
        <authorList>
            <person name="Schachtman D."/>
        </authorList>
    </citation>
    <scope>NUCLEOTIDE SEQUENCE [LARGE SCALE GENOMIC DNA]</scope>
    <source>
        <strain evidence="2 3">2709</strain>
    </source>
</reference>
<keyword evidence="3" id="KW-1185">Reference proteome</keyword>